<sequence>EITCRLPKDVVIPSEGLVVKVCVDNVCTELGKVIYVNLLDPVLGIVLGTVAALLVCAILAFLIWKQQKVGEKKIVENMELLVNNNRETISSPIHPSHSIHIDYRESYVPSSSSGGGTFHGALYSANSIGASSMPLLITNVLDNLRPELLDEVKDVLIPEGRLVTHRDRIIGKGHFGSVYHGTYREEDGREVHCAVKSLNSEHI</sequence>
<comment type="caution">
    <text evidence="4">The sequence shown here is derived from an EMBL/GenBank/DDBJ whole genome shotgun (WGS) entry which is preliminary data.</text>
</comment>
<feature type="non-terminal residue" evidence="4">
    <location>
        <position position="203"/>
    </location>
</feature>
<keyword evidence="2" id="KW-0812">Transmembrane</keyword>
<dbReference type="PROSITE" id="PS00107">
    <property type="entry name" value="PROTEIN_KINASE_ATP"/>
    <property type="match status" value="1"/>
</dbReference>
<evidence type="ECO:0000256" key="1">
    <source>
        <dbReference type="PROSITE-ProRule" id="PRU10141"/>
    </source>
</evidence>
<feature type="transmembrane region" description="Helical" evidence="2">
    <location>
        <begin position="42"/>
        <end position="64"/>
    </location>
</feature>
<name>A0ABN9C442_9NEOB</name>
<dbReference type="InterPro" id="IPR011009">
    <property type="entry name" value="Kinase-like_dom_sf"/>
</dbReference>
<organism evidence="4 5">
    <name type="scientific">Staurois parvus</name>
    <dbReference type="NCBI Taxonomy" id="386267"/>
    <lineage>
        <taxon>Eukaryota</taxon>
        <taxon>Metazoa</taxon>
        <taxon>Chordata</taxon>
        <taxon>Craniata</taxon>
        <taxon>Vertebrata</taxon>
        <taxon>Euteleostomi</taxon>
        <taxon>Amphibia</taxon>
        <taxon>Batrachia</taxon>
        <taxon>Anura</taxon>
        <taxon>Neobatrachia</taxon>
        <taxon>Ranoidea</taxon>
        <taxon>Ranidae</taxon>
        <taxon>Staurois</taxon>
    </lineage>
</organism>
<evidence type="ECO:0000313" key="5">
    <source>
        <dbReference type="Proteomes" id="UP001162483"/>
    </source>
</evidence>
<keyword evidence="1" id="KW-0547">Nucleotide-binding</keyword>
<dbReference type="Gene3D" id="3.30.200.20">
    <property type="entry name" value="Phosphorylase Kinase, domain 1"/>
    <property type="match status" value="1"/>
</dbReference>
<dbReference type="Proteomes" id="UP001162483">
    <property type="component" value="Unassembled WGS sequence"/>
</dbReference>
<dbReference type="EMBL" id="CATNWA010007771">
    <property type="protein sequence ID" value="CAI9554750.1"/>
    <property type="molecule type" value="Genomic_DNA"/>
</dbReference>
<keyword evidence="1" id="KW-0067">ATP-binding</keyword>
<evidence type="ECO:0000256" key="2">
    <source>
        <dbReference type="SAM" id="Phobius"/>
    </source>
</evidence>
<feature type="binding site" evidence="1">
    <location>
        <position position="196"/>
    </location>
    <ligand>
        <name>ATP</name>
        <dbReference type="ChEBI" id="CHEBI:30616"/>
    </ligand>
</feature>
<proteinExistence type="predicted"/>
<protein>
    <recommendedName>
        <fullName evidence="3">Serine-threonine/tyrosine-protein kinase catalytic domain-containing protein</fullName>
    </recommendedName>
</protein>
<gene>
    <name evidence="4" type="ORF">SPARVUS_LOCUS4269452</name>
</gene>
<keyword evidence="2" id="KW-0472">Membrane</keyword>
<evidence type="ECO:0000313" key="4">
    <source>
        <dbReference type="EMBL" id="CAI9554750.1"/>
    </source>
</evidence>
<feature type="domain" description="Serine-threonine/tyrosine-protein kinase catalytic" evidence="3">
    <location>
        <begin position="167"/>
        <end position="201"/>
    </location>
</feature>
<dbReference type="InterPro" id="IPR017441">
    <property type="entry name" value="Protein_kinase_ATP_BS"/>
</dbReference>
<feature type="non-terminal residue" evidence="4">
    <location>
        <position position="1"/>
    </location>
</feature>
<keyword evidence="2" id="KW-1133">Transmembrane helix</keyword>
<reference evidence="4" key="1">
    <citation type="submission" date="2023-05" db="EMBL/GenBank/DDBJ databases">
        <authorList>
            <person name="Stuckert A."/>
        </authorList>
    </citation>
    <scope>NUCLEOTIDE SEQUENCE</scope>
</reference>
<keyword evidence="5" id="KW-1185">Reference proteome</keyword>
<evidence type="ECO:0000259" key="3">
    <source>
        <dbReference type="Pfam" id="PF07714"/>
    </source>
</evidence>
<accession>A0ABN9C442</accession>
<dbReference type="Pfam" id="PF07714">
    <property type="entry name" value="PK_Tyr_Ser-Thr"/>
    <property type="match status" value="1"/>
</dbReference>
<dbReference type="SUPFAM" id="SSF56112">
    <property type="entry name" value="Protein kinase-like (PK-like)"/>
    <property type="match status" value="1"/>
</dbReference>
<dbReference type="InterPro" id="IPR001245">
    <property type="entry name" value="Ser-Thr/Tyr_kinase_cat_dom"/>
</dbReference>